<evidence type="ECO:0000313" key="1">
    <source>
        <dbReference type="EMBL" id="WOE67505.1"/>
    </source>
</evidence>
<keyword evidence="2" id="KW-1185">Reference proteome</keyword>
<gene>
    <name evidence="1" type="ORF">RY972_05350</name>
</gene>
<dbReference type="Proteomes" id="UP001302667">
    <property type="component" value="Chromosome"/>
</dbReference>
<dbReference type="RefSeq" id="WP_128821517.1">
    <property type="nucleotide sequence ID" value="NZ_CDBR01000093.1"/>
</dbReference>
<reference evidence="1 2" key="1">
    <citation type="submission" date="2023-10" db="EMBL/GenBank/DDBJ databases">
        <title>Genome analysis of psychrotrophic aerobic bacterium Aeromonas allosaccharophila BIM B-1809 isolated from infected fish.</title>
        <authorList>
            <person name="Leanovich S.I."/>
            <person name="Sidarenka A.V."/>
            <person name="Akhremchuk A.E."/>
            <person name="Sikolenko M.A."/>
            <person name="Valentovich L.N."/>
        </authorList>
    </citation>
    <scope>NUCLEOTIDE SEQUENCE [LARGE SCALE GENOMIC DNA]</scope>
    <source>
        <strain evidence="1 2">BIM B-1809</strain>
    </source>
</reference>
<name>A0ABZ0FDH7_9GAMM</name>
<sequence>MSQHVLIKLATKKPYLDKPEMPEGSFYDSVKGYWVKAGESLVSYSSEFGVMATKKCDIETGEDQKGE</sequence>
<protein>
    <submittedName>
        <fullName evidence="1">Uncharacterized protein</fullName>
    </submittedName>
</protein>
<proteinExistence type="predicted"/>
<evidence type="ECO:0000313" key="2">
    <source>
        <dbReference type="Proteomes" id="UP001302667"/>
    </source>
</evidence>
<accession>A0ABZ0FDH7</accession>
<dbReference type="EMBL" id="CP136584">
    <property type="protein sequence ID" value="WOE67505.1"/>
    <property type="molecule type" value="Genomic_DNA"/>
</dbReference>
<organism evidence="1 2">
    <name type="scientific">Aeromonas allosaccharophila</name>
    <dbReference type="NCBI Taxonomy" id="656"/>
    <lineage>
        <taxon>Bacteria</taxon>
        <taxon>Pseudomonadati</taxon>
        <taxon>Pseudomonadota</taxon>
        <taxon>Gammaproteobacteria</taxon>
        <taxon>Aeromonadales</taxon>
        <taxon>Aeromonadaceae</taxon>
        <taxon>Aeromonas</taxon>
    </lineage>
</organism>